<dbReference type="PANTHER" id="PTHR46796:SF14">
    <property type="entry name" value="TRANSCRIPTIONAL REGULATORY PROTEIN"/>
    <property type="match status" value="1"/>
</dbReference>
<evidence type="ECO:0000259" key="4">
    <source>
        <dbReference type="PROSITE" id="PS01124"/>
    </source>
</evidence>
<proteinExistence type="predicted"/>
<evidence type="ECO:0000256" key="1">
    <source>
        <dbReference type="ARBA" id="ARBA00023015"/>
    </source>
</evidence>
<dbReference type="PROSITE" id="PS00041">
    <property type="entry name" value="HTH_ARAC_FAMILY_1"/>
    <property type="match status" value="1"/>
</dbReference>
<dbReference type="PANTHER" id="PTHR46796">
    <property type="entry name" value="HTH-TYPE TRANSCRIPTIONAL ACTIVATOR RHAS-RELATED"/>
    <property type="match status" value="1"/>
</dbReference>
<sequence length="310" mass="34845">MQSAYYTKQIAKRFHLPDATTLVSGVAGVSPILASRLCCGSIDHGTVESPPCIDAYTIQVAMKPVASLELRLQGRKVSMDGLPEGGIVLLSLECSPVKTFYSAFDLVRFEMSKSAIDSLSLASGEKVIEGLRRPPPGHKDLILFRLARMLLPSFCRTDEVDSLFMDQVSLALHSHVVRTYAGPRDDPRPLKSGLTSLQIRRASEFIEAHMASRLFITDLARECCVSTKYFARAFRRTFGMPPYQWLQERRVDRAQHFLRVRTMDLQQIAVACGFTSQSHFTRVFASITGSSPGAWRRYMHHHSPLPLRWQ</sequence>
<dbReference type="InterPro" id="IPR018062">
    <property type="entry name" value="HTH_AraC-typ_CS"/>
</dbReference>
<keyword evidence="6" id="KW-1185">Reference proteome</keyword>
<accession>A0A7G8Q3K0</accession>
<feature type="domain" description="HTH araC/xylS-type" evidence="4">
    <location>
        <begin position="200"/>
        <end position="298"/>
    </location>
</feature>
<evidence type="ECO:0000313" key="6">
    <source>
        <dbReference type="Proteomes" id="UP000515873"/>
    </source>
</evidence>
<keyword evidence="3" id="KW-0804">Transcription</keyword>
<dbReference type="InterPro" id="IPR009057">
    <property type="entry name" value="Homeodomain-like_sf"/>
</dbReference>
<evidence type="ECO:0000256" key="2">
    <source>
        <dbReference type="ARBA" id="ARBA00023125"/>
    </source>
</evidence>
<keyword evidence="2" id="KW-0238">DNA-binding</keyword>
<dbReference type="InterPro" id="IPR018060">
    <property type="entry name" value="HTH_AraC"/>
</dbReference>
<dbReference type="SMART" id="SM00342">
    <property type="entry name" value="HTH_ARAC"/>
    <property type="match status" value="1"/>
</dbReference>
<dbReference type="KEGG" id="dtl:H8F01_20345"/>
<dbReference type="Gene3D" id="1.10.10.60">
    <property type="entry name" value="Homeodomain-like"/>
    <property type="match status" value="2"/>
</dbReference>
<organism evidence="5 6">
    <name type="scientific">Dyella telluris</name>
    <dbReference type="NCBI Taxonomy" id="2763498"/>
    <lineage>
        <taxon>Bacteria</taxon>
        <taxon>Pseudomonadati</taxon>
        <taxon>Pseudomonadota</taxon>
        <taxon>Gammaproteobacteria</taxon>
        <taxon>Lysobacterales</taxon>
        <taxon>Rhodanobacteraceae</taxon>
        <taxon>Dyella</taxon>
    </lineage>
</organism>
<dbReference type="GO" id="GO:0003700">
    <property type="term" value="F:DNA-binding transcription factor activity"/>
    <property type="evidence" value="ECO:0007669"/>
    <property type="project" value="InterPro"/>
</dbReference>
<dbReference type="Pfam" id="PF12833">
    <property type="entry name" value="HTH_18"/>
    <property type="match status" value="1"/>
</dbReference>
<dbReference type="Proteomes" id="UP000515873">
    <property type="component" value="Chromosome"/>
</dbReference>
<gene>
    <name evidence="5" type="ORF">H8F01_20345</name>
</gene>
<dbReference type="EMBL" id="CP060412">
    <property type="protein sequence ID" value="QNK01358.1"/>
    <property type="molecule type" value="Genomic_DNA"/>
</dbReference>
<dbReference type="GO" id="GO:0043565">
    <property type="term" value="F:sequence-specific DNA binding"/>
    <property type="evidence" value="ECO:0007669"/>
    <property type="project" value="InterPro"/>
</dbReference>
<reference evidence="5 6" key="1">
    <citation type="submission" date="2020-08" db="EMBL/GenBank/DDBJ databases">
        <title>Dyella sp. G9 isolated from forest soil.</title>
        <authorList>
            <person name="Fu J."/>
            <person name="Qiu L."/>
        </authorList>
    </citation>
    <scope>NUCLEOTIDE SEQUENCE [LARGE SCALE GENOMIC DNA]</scope>
    <source>
        <strain evidence="5 6">G9</strain>
    </source>
</reference>
<dbReference type="InterPro" id="IPR050204">
    <property type="entry name" value="AraC_XylS_family_regulators"/>
</dbReference>
<dbReference type="SUPFAM" id="SSF46689">
    <property type="entry name" value="Homeodomain-like"/>
    <property type="match status" value="2"/>
</dbReference>
<dbReference type="PROSITE" id="PS01124">
    <property type="entry name" value="HTH_ARAC_FAMILY_2"/>
    <property type="match status" value="1"/>
</dbReference>
<name>A0A7G8Q3K0_9GAMM</name>
<dbReference type="AlphaFoldDB" id="A0A7G8Q3K0"/>
<evidence type="ECO:0000313" key="5">
    <source>
        <dbReference type="EMBL" id="QNK01358.1"/>
    </source>
</evidence>
<keyword evidence="1" id="KW-0805">Transcription regulation</keyword>
<dbReference type="RefSeq" id="WP_187056820.1">
    <property type="nucleotide sequence ID" value="NZ_CP060412.1"/>
</dbReference>
<evidence type="ECO:0000256" key="3">
    <source>
        <dbReference type="ARBA" id="ARBA00023163"/>
    </source>
</evidence>
<protein>
    <submittedName>
        <fullName evidence="5">Helix-turn-helix transcriptional regulator</fullName>
    </submittedName>
</protein>